<dbReference type="Proteomes" id="UP001165120">
    <property type="component" value="Unassembled WGS sequence"/>
</dbReference>
<keyword evidence="3" id="KW-0813">Transport</keyword>
<comment type="similarity">
    <text evidence="2">Belongs to the acyl carrier protein (ACP) family.</text>
</comment>
<evidence type="ECO:0000256" key="10">
    <source>
        <dbReference type="ARBA" id="ARBA00023098"/>
    </source>
</evidence>
<gene>
    <name evidence="15" type="ORF">Cboi02_000070700</name>
</gene>
<dbReference type="InterPro" id="IPR003231">
    <property type="entry name" value="ACP"/>
</dbReference>
<dbReference type="PROSITE" id="PS50075">
    <property type="entry name" value="CARRIER"/>
    <property type="match status" value="1"/>
</dbReference>
<dbReference type="AlphaFoldDB" id="A0A9W6SW42"/>
<keyword evidence="9" id="KW-0249">Electron transport</keyword>
<protein>
    <recommendedName>
        <fullName evidence="13">Acyl carrier protein</fullName>
    </recommendedName>
</protein>
<evidence type="ECO:0000256" key="3">
    <source>
        <dbReference type="ARBA" id="ARBA00022448"/>
    </source>
</evidence>
<evidence type="ECO:0000313" key="16">
    <source>
        <dbReference type="Proteomes" id="UP001165120"/>
    </source>
</evidence>
<dbReference type="SUPFAM" id="SSF47336">
    <property type="entry name" value="ACP-like"/>
    <property type="match status" value="1"/>
</dbReference>
<keyword evidence="11" id="KW-0496">Mitochondrion</keyword>
<evidence type="ECO:0000259" key="14">
    <source>
        <dbReference type="PROSITE" id="PS50075"/>
    </source>
</evidence>
<comment type="caution">
    <text evidence="15">The sequence shown here is derived from an EMBL/GenBank/DDBJ whole genome shotgun (WGS) entry which is preliminary data.</text>
</comment>
<dbReference type="OrthoDB" id="448946at2759"/>
<dbReference type="PANTHER" id="PTHR20863:SF28">
    <property type="entry name" value="ACYL CARRIER PROTEIN, MITOCHONDRIAL"/>
    <property type="match status" value="1"/>
</dbReference>
<dbReference type="GO" id="GO:0000035">
    <property type="term" value="F:acyl binding"/>
    <property type="evidence" value="ECO:0007669"/>
    <property type="project" value="TreeGrafter"/>
</dbReference>
<evidence type="ECO:0000256" key="9">
    <source>
        <dbReference type="ARBA" id="ARBA00022982"/>
    </source>
</evidence>
<dbReference type="InterPro" id="IPR009081">
    <property type="entry name" value="PP-bd_ACP"/>
</dbReference>
<evidence type="ECO:0000313" key="15">
    <source>
        <dbReference type="EMBL" id="GME67280.1"/>
    </source>
</evidence>
<evidence type="ECO:0000256" key="12">
    <source>
        <dbReference type="ARBA" id="ARBA00023160"/>
    </source>
</evidence>
<dbReference type="GO" id="GO:0005739">
    <property type="term" value="C:mitochondrion"/>
    <property type="evidence" value="ECO:0007669"/>
    <property type="project" value="UniProtKB-SubCell"/>
</dbReference>
<comment type="function">
    <text evidence="13">Carrier of the growing fatty acid chain in fatty acid biosynthesis.</text>
</comment>
<keyword evidence="16" id="KW-1185">Reference proteome</keyword>
<keyword evidence="4 13" id="KW-0596">Phosphopantetheine</keyword>
<dbReference type="Gene3D" id="1.10.1200.10">
    <property type="entry name" value="ACP-like"/>
    <property type="match status" value="1"/>
</dbReference>
<keyword evidence="12 13" id="KW-0275">Fatty acid biosynthesis</keyword>
<keyword evidence="7" id="KW-0276">Fatty acid metabolism</keyword>
<keyword evidence="6" id="KW-0597">Phosphoprotein</keyword>
<dbReference type="GO" id="GO:0000036">
    <property type="term" value="F:acyl carrier activity"/>
    <property type="evidence" value="ECO:0007669"/>
    <property type="project" value="TreeGrafter"/>
</dbReference>
<accession>A0A9W6SW42</accession>
<keyword evidence="8" id="KW-0809">Transit peptide</keyword>
<evidence type="ECO:0000256" key="1">
    <source>
        <dbReference type="ARBA" id="ARBA00004173"/>
    </source>
</evidence>
<evidence type="ECO:0000256" key="6">
    <source>
        <dbReference type="ARBA" id="ARBA00022553"/>
    </source>
</evidence>
<evidence type="ECO:0000256" key="5">
    <source>
        <dbReference type="ARBA" id="ARBA00022516"/>
    </source>
</evidence>
<dbReference type="Pfam" id="PF00550">
    <property type="entry name" value="PP-binding"/>
    <property type="match status" value="1"/>
</dbReference>
<dbReference type="InterPro" id="IPR036736">
    <property type="entry name" value="ACP-like_sf"/>
</dbReference>
<sequence length="148" mass="16856">MYRSALRLVSRVNTQALRPTVLRQQGSKQMSLPQQSQFINNNIFKFGGIRHQVTGSTLTKEDVLARSIAVLRGFEVKDPNEISMETDFSKDLGMDSLDYNDALVALEEEFDVVFDDKTANEIKNVGQCVNYILTHYLPAEDLLDREIR</sequence>
<dbReference type="EMBL" id="BSXN01000136">
    <property type="protein sequence ID" value="GME67280.1"/>
    <property type="molecule type" value="Genomic_DNA"/>
</dbReference>
<keyword evidence="10" id="KW-0443">Lipid metabolism</keyword>
<evidence type="ECO:0000256" key="2">
    <source>
        <dbReference type="ARBA" id="ARBA00010930"/>
    </source>
</evidence>
<name>A0A9W6SW42_CANBO</name>
<feature type="domain" description="Carrier" evidence="14">
    <location>
        <begin position="55"/>
        <end position="136"/>
    </location>
</feature>
<evidence type="ECO:0000256" key="13">
    <source>
        <dbReference type="RuleBase" id="RU000722"/>
    </source>
</evidence>
<comment type="subcellular location">
    <subcellularLocation>
        <location evidence="1">Mitochondrion</location>
    </subcellularLocation>
</comment>
<keyword evidence="5 13" id="KW-0444">Lipid biosynthesis</keyword>
<reference evidence="15" key="1">
    <citation type="submission" date="2023-04" db="EMBL/GenBank/DDBJ databases">
        <title>Candida boidinii NBRC 10035.</title>
        <authorList>
            <person name="Ichikawa N."/>
            <person name="Sato H."/>
            <person name="Tonouchi N."/>
        </authorList>
    </citation>
    <scope>NUCLEOTIDE SEQUENCE</scope>
    <source>
        <strain evidence="15">NBRC 10035</strain>
    </source>
</reference>
<dbReference type="PANTHER" id="PTHR20863">
    <property type="entry name" value="ACYL CARRIER PROTEIN"/>
    <property type="match status" value="1"/>
</dbReference>
<evidence type="ECO:0000256" key="4">
    <source>
        <dbReference type="ARBA" id="ARBA00022450"/>
    </source>
</evidence>
<organism evidence="15 16">
    <name type="scientific">Candida boidinii</name>
    <name type="common">Yeast</name>
    <dbReference type="NCBI Taxonomy" id="5477"/>
    <lineage>
        <taxon>Eukaryota</taxon>
        <taxon>Fungi</taxon>
        <taxon>Dikarya</taxon>
        <taxon>Ascomycota</taxon>
        <taxon>Saccharomycotina</taxon>
        <taxon>Pichiomycetes</taxon>
        <taxon>Pichiales</taxon>
        <taxon>Pichiaceae</taxon>
        <taxon>Ogataea</taxon>
        <taxon>Ogataea/Candida clade</taxon>
    </lineage>
</organism>
<evidence type="ECO:0000256" key="11">
    <source>
        <dbReference type="ARBA" id="ARBA00023128"/>
    </source>
</evidence>
<evidence type="ECO:0000256" key="8">
    <source>
        <dbReference type="ARBA" id="ARBA00022946"/>
    </source>
</evidence>
<proteinExistence type="inferred from homology"/>
<evidence type="ECO:0000256" key="7">
    <source>
        <dbReference type="ARBA" id="ARBA00022832"/>
    </source>
</evidence>